<gene>
    <name evidence="2" type="ORF">IU514_12535</name>
</gene>
<reference evidence="2 3" key="1">
    <citation type="submission" date="2020-11" db="EMBL/GenBank/DDBJ databases">
        <title>Draft Genome Sequence and Secondary Metabolite Biosynthetic Potential of the Lysobacter niastensis Type strain DSM 18481.</title>
        <authorList>
            <person name="Turrini P."/>
            <person name="Artuso I."/>
            <person name="Tescari M."/>
            <person name="Lugli G.A."/>
            <person name="Frangipani E."/>
            <person name="Ventura M."/>
            <person name="Visca P."/>
        </authorList>
    </citation>
    <scope>NUCLEOTIDE SEQUENCE [LARGE SCALE GENOMIC DNA]</scope>
    <source>
        <strain evidence="2 3">DSM 18481</strain>
    </source>
</reference>
<dbReference type="InterPro" id="IPR020843">
    <property type="entry name" value="ER"/>
</dbReference>
<organism evidence="2 3">
    <name type="scientific">Lysobacter niastensis</name>
    <dbReference type="NCBI Taxonomy" id="380629"/>
    <lineage>
        <taxon>Bacteria</taxon>
        <taxon>Pseudomonadati</taxon>
        <taxon>Pseudomonadota</taxon>
        <taxon>Gammaproteobacteria</taxon>
        <taxon>Lysobacterales</taxon>
        <taxon>Lysobacteraceae</taxon>
        <taxon>Lysobacter</taxon>
    </lineage>
</organism>
<accession>A0ABS0B760</accession>
<sequence>MKLYRLRRGEGTSGLHIDHAQDRAPDAHEVRVRMHAASLNYRDLLVAQGRMGTGELRVPLSDGVGEVVTVGRAVTRFACGDRVIPTFYPHWLAGPPSGEAVSESLGGNVDGVLSEYVIANEDALVRAPESLSWADASTIACAGVTAWHALFGENPMRAGDRVLIQGTGGVSTWALQLAVAARLRVIVLSGSDDKLSRARALGAEQTINYATEPEWDARVRDLTDGGVDRVLDIGGADTISRAIRSTRYGGTVATIGGVSGGFALSVEPFALIGRSLTGILVGSRTMAESLIRFVDTNGVVPVIDSVFPFDGAADAYARLECERPLGKVVIDISGGSR</sequence>
<dbReference type="CDD" id="cd08276">
    <property type="entry name" value="MDR7"/>
    <property type="match status" value="1"/>
</dbReference>
<dbReference type="Pfam" id="PF00107">
    <property type="entry name" value="ADH_zinc_N"/>
    <property type="match status" value="1"/>
</dbReference>
<dbReference type="SUPFAM" id="SSF51735">
    <property type="entry name" value="NAD(P)-binding Rossmann-fold domains"/>
    <property type="match status" value="1"/>
</dbReference>
<name>A0ABS0B760_9GAMM</name>
<evidence type="ECO:0000313" key="3">
    <source>
        <dbReference type="Proteomes" id="UP001429984"/>
    </source>
</evidence>
<dbReference type="Gene3D" id="3.90.180.10">
    <property type="entry name" value="Medium-chain alcohol dehydrogenases, catalytic domain"/>
    <property type="match status" value="1"/>
</dbReference>
<dbReference type="Gene3D" id="3.40.50.720">
    <property type="entry name" value="NAD(P)-binding Rossmann-like Domain"/>
    <property type="match status" value="1"/>
</dbReference>
<evidence type="ECO:0000259" key="1">
    <source>
        <dbReference type="SMART" id="SM00829"/>
    </source>
</evidence>
<feature type="domain" description="Enoyl reductase (ER)" evidence="1">
    <location>
        <begin position="11"/>
        <end position="330"/>
    </location>
</feature>
<comment type="caution">
    <text evidence="2">The sequence shown here is derived from an EMBL/GenBank/DDBJ whole genome shotgun (WGS) entry which is preliminary data.</text>
</comment>
<dbReference type="InterPro" id="IPR013149">
    <property type="entry name" value="ADH-like_C"/>
</dbReference>
<dbReference type="InterPro" id="IPR011032">
    <property type="entry name" value="GroES-like_sf"/>
</dbReference>
<dbReference type="InterPro" id="IPR036291">
    <property type="entry name" value="NAD(P)-bd_dom_sf"/>
</dbReference>
<keyword evidence="3" id="KW-1185">Reference proteome</keyword>
<dbReference type="PANTHER" id="PTHR45033:SF2">
    <property type="entry name" value="ZINC-TYPE ALCOHOL DEHYDROGENASE-LIKE PROTEIN C1773.06C"/>
    <property type="match status" value="1"/>
</dbReference>
<dbReference type="RefSeq" id="WP_194931435.1">
    <property type="nucleotide sequence ID" value="NZ_JADLZT010000006.1"/>
</dbReference>
<proteinExistence type="predicted"/>
<evidence type="ECO:0000313" key="2">
    <source>
        <dbReference type="EMBL" id="MBF6024853.1"/>
    </source>
</evidence>
<dbReference type="PANTHER" id="PTHR45033">
    <property type="match status" value="1"/>
</dbReference>
<protein>
    <submittedName>
        <fullName evidence="2">NAD(P)-dependent alcohol dehydrogenase</fullName>
    </submittedName>
</protein>
<dbReference type="EMBL" id="JADLZT010000006">
    <property type="protein sequence ID" value="MBF6024853.1"/>
    <property type="molecule type" value="Genomic_DNA"/>
</dbReference>
<dbReference type="InterPro" id="IPR013154">
    <property type="entry name" value="ADH-like_N"/>
</dbReference>
<dbReference type="Pfam" id="PF08240">
    <property type="entry name" value="ADH_N"/>
    <property type="match status" value="1"/>
</dbReference>
<dbReference type="Proteomes" id="UP001429984">
    <property type="component" value="Unassembled WGS sequence"/>
</dbReference>
<dbReference type="SMART" id="SM00829">
    <property type="entry name" value="PKS_ER"/>
    <property type="match status" value="1"/>
</dbReference>
<dbReference type="InterPro" id="IPR052711">
    <property type="entry name" value="Zinc_ADH-like"/>
</dbReference>
<dbReference type="SUPFAM" id="SSF50129">
    <property type="entry name" value="GroES-like"/>
    <property type="match status" value="1"/>
</dbReference>